<dbReference type="Gene3D" id="1.20.1260.10">
    <property type="match status" value="1"/>
</dbReference>
<accession>A0ABT6MY39</accession>
<dbReference type="InterPro" id="IPR012347">
    <property type="entry name" value="Ferritin-like"/>
</dbReference>
<proteinExistence type="predicted"/>
<evidence type="ECO:0000259" key="2">
    <source>
        <dbReference type="Pfam" id="PF13628"/>
    </source>
</evidence>
<feature type="chain" id="PRO_5045802067" evidence="1">
    <location>
        <begin position="22"/>
        <end position="162"/>
    </location>
</feature>
<evidence type="ECO:0000313" key="3">
    <source>
        <dbReference type="EMBL" id="MDH7637974.1"/>
    </source>
</evidence>
<name>A0ABT6MY39_9SPHN</name>
<keyword evidence="1" id="KW-0732">Signal</keyword>
<dbReference type="PANTHER" id="PTHR38593">
    <property type="entry name" value="BLR2558 PROTEIN"/>
    <property type="match status" value="1"/>
</dbReference>
<reference evidence="3" key="1">
    <citation type="submission" date="2023-04" db="EMBL/GenBank/DDBJ databases">
        <title>Sphingomonas sp. MAHUQ-71 isolated from rice field.</title>
        <authorList>
            <person name="Huq M.A."/>
        </authorList>
    </citation>
    <scope>NUCLEOTIDE SEQUENCE</scope>
    <source>
        <strain evidence="3">MAHUQ-71</strain>
    </source>
</reference>
<dbReference type="Proteomes" id="UP001160625">
    <property type="component" value="Unassembled WGS sequence"/>
</dbReference>
<protein>
    <submittedName>
        <fullName evidence="3">DUF4142 domain-containing protein</fullName>
    </submittedName>
</protein>
<organism evidence="3 4">
    <name type="scientific">Sphingomonas oryzagri</name>
    <dbReference type="NCBI Taxonomy" id="3042314"/>
    <lineage>
        <taxon>Bacteria</taxon>
        <taxon>Pseudomonadati</taxon>
        <taxon>Pseudomonadota</taxon>
        <taxon>Alphaproteobacteria</taxon>
        <taxon>Sphingomonadales</taxon>
        <taxon>Sphingomonadaceae</taxon>
        <taxon>Sphingomonas</taxon>
    </lineage>
</organism>
<dbReference type="Pfam" id="PF13628">
    <property type="entry name" value="DUF4142"/>
    <property type="match status" value="1"/>
</dbReference>
<dbReference type="PANTHER" id="PTHR38593:SF1">
    <property type="entry name" value="BLR2558 PROTEIN"/>
    <property type="match status" value="1"/>
</dbReference>
<dbReference type="RefSeq" id="WP_281043304.1">
    <property type="nucleotide sequence ID" value="NZ_JARYGZ010000001.1"/>
</dbReference>
<feature type="signal peptide" evidence="1">
    <location>
        <begin position="1"/>
        <end position="21"/>
    </location>
</feature>
<evidence type="ECO:0000256" key="1">
    <source>
        <dbReference type="SAM" id="SignalP"/>
    </source>
</evidence>
<comment type="caution">
    <text evidence="3">The sequence shown here is derived from an EMBL/GenBank/DDBJ whole genome shotgun (WGS) entry which is preliminary data.</text>
</comment>
<dbReference type="EMBL" id="JARYGZ010000001">
    <property type="protein sequence ID" value="MDH7637974.1"/>
    <property type="molecule type" value="Genomic_DNA"/>
</dbReference>
<keyword evidence="4" id="KW-1185">Reference proteome</keyword>
<gene>
    <name evidence="3" type="ORF">QGN17_04455</name>
</gene>
<sequence>MRIRTPMGILFAIALSIPAWAAAPMSGRDFVAKAGAGDMWELKEAAMMTTSTNSDVAAFAKQMTTDHTQSTAMVKAAAKADGVAVTPVMSPKQQADLAALSASKGAARDSLYITQQKAAHADALALMQGYAASGRAPHLKAAAAKIAPVVQGHIDMLGKLAL</sequence>
<evidence type="ECO:0000313" key="4">
    <source>
        <dbReference type="Proteomes" id="UP001160625"/>
    </source>
</evidence>
<feature type="domain" description="DUF4142" evidence="2">
    <location>
        <begin position="27"/>
        <end position="159"/>
    </location>
</feature>
<dbReference type="InterPro" id="IPR025419">
    <property type="entry name" value="DUF4142"/>
</dbReference>